<reference evidence="1" key="1">
    <citation type="submission" date="2021-02" db="EMBL/GenBank/DDBJ databases">
        <title>Metagenome analyses of Stigonema ocellatum DSM 106950, Chlorogloea purpurea SAG 13.99 and Gomphosphaeria aponina DSM 107014.</title>
        <authorList>
            <person name="Marter P."/>
            <person name="Huang S."/>
        </authorList>
    </citation>
    <scope>NUCLEOTIDE SEQUENCE</scope>
    <source>
        <strain evidence="1">JP213</strain>
    </source>
</reference>
<name>A0A941GRC3_9CHRO</name>
<organism evidence="1 2">
    <name type="scientific">Gomphosphaeria aponina SAG 52.96 = DSM 107014</name>
    <dbReference type="NCBI Taxonomy" id="1521640"/>
    <lineage>
        <taxon>Bacteria</taxon>
        <taxon>Bacillati</taxon>
        <taxon>Cyanobacteriota</taxon>
        <taxon>Cyanophyceae</taxon>
        <taxon>Oscillatoriophycideae</taxon>
        <taxon>Chroococcales</taxon>
        <taxon>Gomphosphaeriaceae</taxon>
        <taxon>Gomphosphaeria</taxon>
    </lineage>
</organism>
<dbReference type="Pfam" id="PF11237">
    <property type="entry name" value="DUF3038"/>
    <property type="match status" value="1"/>
</dbReference>
<dbReference type="AlphaFoldDB" id="A0A941GRC3"/>
<accession>A0A941GRC3</accession>
<sequence>MSHSATVMQDQSSPEESKPLVFEQLPDFPISGQRVAVKIQQKIDLMLLALEALELGGSEYMLATALTLQIKNIIKNRVILWRLRCSNPWRRSYSRDRLTLEQAKALVAIATFRASQLKVLIRQLLIAEHQMKEKGFPLESNFRLSEYLERFRAHFTSRMNPRRAKVAFYLAHESELNEFALSLLRELLFCGGIKGMERFWISLFDGEVE</sequence>
<dbReference type="Proteomes" id="UP000767446">
    <property type="component" value="Unassembled WGS sequence"/>
</dbReference>
<evidence type="ECO:0000313" key="1">
    <source>
        <dbReference type="EMBL" id="MBR8827716.1"/>
    </source>
</evidence>
<comment type="caution">
    <text evidence="1">The sequence shown here is derived from an EMBL/GenBank/DDBJ whole genome shotgun (WGS) entry which is preliminary data.</text>
</comment>
<gene>
    <name evidence="1" type="ORF">DSM107014_07380</name>
</gene>
<evidence type="ECO:0000313" key="2">
    <source>
        <dbReference type="Proteomes" id="UP000767446"/>
    </source>
</evidence>
<proteinExistence type="predicted"/>
<dbReference type="InterPro" id="IPR021399">
    <property type="entry name" value="DUF3038"/>
</dbReference>
<protein>
    <submittedName>
        <fullName evidence="1">DUF3038 domain-containing protein</fullName>
    </submittedName>
</protein>
<dbReference type="EMBL" id="JADQBC010000040">
    <property type="protein sequence ID" value="MBR8827716.1"/>
    <property type="molecule type" value="Genomic_DNA"/>
</dbReference>